<dbReference type="PANTHER" id="PTHR39535:SF2">
    <property type="entry name" value="HTTM DOMAIN-CONTAINING PROTEIN"/>
    <property type="match status" value="1"/>
</dbReference>
<keyword evidence="3 5" id="KW-1133">Transmembrane helix</keyword>
<dbReference type="VEuPathDB" id="AmoebaDB:DDB_G0289311"/>
<feature type="transmembrane region" description="Helical" evidence="5">
    <location>
        <begin position="500"/>
        <end position="520"/>
    </location>
</feature>
<comment type="subcellular location">
    <subcellularLocation>
        <location evidence="1">Endomembrane system</location>
        <topology evidence="1">Multi-pass membrane protein</topology>
    </subcellularLocation>
</comment>
<dbReference type="Proteomes" id="UP000002195">
    <property type="component" value="Unassembled WGS sequence"/>
</dbReference>
<dbReference type="GeneID" id="8627076"/>
<feature type="transmembrane region" description="Helical" evidence="5">
    <location>
        <begin position="281"/>
        <end position="297"/>
    </location>
</feature>
<feature type="transmembrane region" description="Helical" evidence="5">
    <location>
        <begin position="303"/>
        <end position="326"/>
    </location>
</feature>
<dbReference type="eggNOG" id="ENOG502S9KS">
    <property type="taxonomic scope" value="Eukaryota"/>
</dbReference>
<dbReference type="PaxDb" id="44689-DDB0188359"/>
<evidence type="ECO:0000259" key="6">
    <source>
        <dbReference type="SMART" id="SM00752"/>
    </source>
</evidence>
<keyword evidence="8" id="KW-1185">Reference proteome</keyword>
<keyword evidence="4 5" id="KW-0472">Membrane</keyword>
<organism evidence="7 8">
    <name type="scientific">Dictyostelium discoideum</name>
    <name type="common">Social amoeba</name>
    <dbReference type="NCBI Taxonomy" id="44689"/>
    <lineage>
        <taxon>Eukaryota</taxon>
        <taxon>Amoebozoa</taxon>
        <taxon>Evosea</taxon>
        <taxon>Eumycetozoa</taxon>
        <taxon>Dictyostelia</taxon>
        <taxon>Dictyosteliales</taxon>
        <taxon>Dictyosteliaceae</taxon>
        <taxon>Dictyostelium</taxon>
    </lineage>
</organism>
<dbReference type="KEGG" id="ddi:DDB_G0289311"/>
<name>Q54HP6_DICDI</name>
<feature type="domain" description="HTTM-like" evidence="6">
    <location>
        <begin position="32"/>
        <end position="322"/>
    </location>
</feature>
<dbReference type="InterPro" id="IPR011020">
    <property type="entry name" value="HTTM-like"/>
</dbReference>
<keyword evidence="2 5" id="KW-0812">Transmembrane</keyword>
<feature type="transmembrane region" description="Helical" evidence="5">
    <location>
        <begin position="40"/>
        <end position="57"/>
    </location>
</feature>
<reference evidence="7 8" key="1">
    <citation type="journal article" date="2005" name="Nature">
        <title>The genome of the social amoeba Dictyostelium discoideum.</title>
        <authorList>
            <consortium name="The Dictyostelium discoideum Sequencing Consortium"/>
            <person name="Eichinger L."/>
            <person name="Pachebat J.A."/>
            <person name="Glockner G."/>
            <person name="Rajandream M.A."/>
            <person name="Sucgang R."/>
            <person name="Berriman M."/>
            <person name="Song J."/>
            <person name="Olsen R."/>
            <person name="Szafranski K."/>
            <person name="Xu Q."/>
            <person name="Tunggal B."/>
            <person name="Kummerfeld S."/>
            <person name="Madera M."/>
            <person name="Konfortov B.A."/>
            <person name="Rivero F."/>
            <person name="Bankier A.T."/>
            <person name="Lehmann R."/>
            <person name="Hamlin N."/>
            <person name="Davies R."/>
            <person name="Gaudet P."/>
            <person name="Fey P."/>
            <person name="Pilcher K."/>
            <person name="Chen G."/>
            <person name="Saunders D."/>
            <person name="Sodergren E."/>
            <person name="Davis P."/>
            <person name="Kerhornou A."/>
            <person name="Nie X."/>
            <person name="Hall N."/>
            <person name="Anjard C."/>
            <person name="Hemphill L."/>
            <person name="Bason N."/>
            <person name="Farbrother P."/>
            <person name="Desany B."/>
            <person name="Just E."/>
            <person name="Morio T."/>
            <person name="Rost R."/>
            <person name="Churcher C."/>
            <person name="Cooper J."/>
            <person name="Haydock S."/>
            <person name="van Driessche N."/>
            <person name="Cronin A."/>
            <person name="Goodhead I."/>
            <person name="Muzny D."/>
            <person name="Mourier T."/>
            <person name="Pain A."/>
            <person name="Lu M."/>
            <person name="Harper D."/>
            <person name="Lindsay R."/>
            <person name="Hauser H."/>
            <person name="James K."/>
            <person name="Quiles M."/>
            <person name="Madan Babu M."/>
            <person name="Saito T."/>
            <person name="Buchrieser C."/>
            <person name="Wardroper A."/>
            <person name="Felder M."/>
            <person name="Thangavelu M."/>
            <person name="Johnson D."/>
            <person name="Knights A."/>
            <person name="Loulseged H."/>
            <person name="Mungall K."/>
            <person name="Oliver K."/>
            <person name="Price C."/>
            <person name="Quail M.A."/>
            <person name="Urushihara H."/>
            <person name="Hernandez J."/>
            <person name="Rabbinowitsch E."/>
            <person name="Steffen D."/>
            <person name="Sanders M."/>
            <person name="Ma J."/>
            <person name="Kohara Y."/>
            <person name="Sharp S."/>
            <person name="Simmonds M."/>
            <person name="Spiegler S."/>
            <person name="Tivey A."/>
            <person name="Sugano S."/>
            <person name="White B."/>
            <person name="Walker D."/>
            <person name="Woodward J."/>
            <person name="Winckler T."/>
            <person name="Tanaka Y."/>
            <person name="Shaulsky G."/>
            <person name="Schleicher M."/>
            <person name="Weinstock G."/>
            <person name="Rosenthal A."/>
            <person name="Cox E.C."/>
            <person name="Chisholm R.L."/>
            <person name="Gibbs R."/>
            <person name="Loomis W.F."/>
            <person name="Platzer M."/>
            <person name="Kay R.R."/>
            <person name="Williams J."/>
            <person name="Dear P.H."/>
            <person name="Noegel A.A."/>
            <person name="Barrell B."/>
            <person name="Kuspa A."/>
        </authorList>
    </citation>
    <scope>NUCLEOTIDE SEQUENCE [LARGE SCALE GENOMIC DNA]</scope>
    <source>
        <strain evidence="7 8">AX4</strain>
    </source>
</reference>
<evidence type="ECO:0000256" key="1">
    <source>
        <dbReference type="ARBA" id="ARBA00004127"/>
    </source>
</evidence>
<protein>
    <recommendedName>
        <fullName evidence="6">HTTM-like domain-containing protein</fullName>
    </recommendedName>
</protein>
<dbReference type="InterPro" id="IPR052964">
    <property type="entry name" value="Sporulation_signal_mat"/>
</dbReference>
<dbReference type="PhylomeDB" id="Q54HP6"/>
<evidence type="ECO:0000256" key="3">
    <source>
        <dbReference type="ARBA" id="ARBA00022989"/>
    </source>
</evidence>
<dbReference type="SMART" id="SM00752">
    <property type="entry name" value="HTTM"/>
    <property type="match status" value="1"/>
</dbReference>
<evidence type="ECO:0000256" key="4">
    <source>
        <dbReference type="ARBA" id="ARBA00023136"/>
    </source>
</evidence>
<gene>
    <name evidence="7" type="ORF">DDB_G0289311</name>
</gene>
<evidence type="ECO:0000313" key="7">
    <source>
        <dbReference type="EMBL" id="EAL62785.1"/>
    </source>
</evidence>
<sequence length="674" mass="79248">MMRYSNNNNININNNNKKSIISGKLIEKIKDGFYLDYKSLSLYRVLFSIYLLVDLILRCQNLTEFYTDYGSYPRSSAIQEERYSLHQISGSFEFAVVIFFIHGCIYFSMLIGYKTRFSTILSFIFLSSLQNRNHFLIDGSDDYSRILLFYTIFLPINKYFSIDSILKEQQLQNNNNNSNSNIGDNISNKIKNYYTFISGSGIAFILQFMNIYIFTALFKSADTWHVDYTAVYYALNLLQFRHGLAEFFLQFPRFLIFLTRGTLIFEYVGPLLLISPFYNTACRIISILGFIGMHIGFGVCLNLYLFVFIPMVVCMAFLPSDVWTFIRYSYIEKKDLITINYNSNTSQSLQLFLKIYSTFFLVGQNYKIKSNNNLGGSGNGNQKGDDEQEELEIMDSHSMFYVDSVSIYFKGQIYDEEKSIKFLFQHSIVFKLFSKLISDKLYKLLFSFIINFNNNNQNNKYEKLKLPSYKLNSNSNNNNNNCNNTPKPTKFKYRQHLRNLFFILVATYMFYYNVCIYTLMMDSGRNTNIWEPPFQPLIKLVKIDQYWAMFAPSPPDYSAWIITDAEFSIKKGIDLFTLEKTDYKDVPDYLFKIGQRKRNFFLAVGYLDSLRLEFGRYQCRRFNIYERNYELGKLEKFKIYGVYQSTPLPPNESNDYETLAPTQPVLSILWEHIC</sequence>
<evidence type="ECO:0000256" key="5">
    <source>
        <dbReference type="SAM" id="Phobius"/>
    </source>
</evidence>
<dbReference type="HOGENOM" id="CLU_022162_0_0_1"/>
<proteinExistence type="predicted"/>
<feature type="transmembrane region" description="Helical" evidence="5">
    <location>
        <begin position="92"/>
        <end position="113"/>
    </location>
</feature>
<dbReference type="GO" id="GO:0012505">
    <property type="term" value="C:endomembrane system"/>
    <property type="evidence" value="ECO:0007669"/>
    <property type="project" value="UniProtKB-SubCell"/>
</dbReference>
<accession>Q54HP6</accession>
<evidence type="ECO:0000256" key="2">
    <source>
        <dbReference type="ARBA" id="ARBA00022692"/>
    </source>
</evidence>
<dbReference type="EMBL" id="AAFI02000137">
    <property type="protein sequence ID" value="EAL62785.1"/>
    <property type="molecule type" value="Genomic_DNA"/>
</dbReference>
<feature type="transmembrane region" description="Helical" evidence="5">
    <location>
        <begin position="193"/>
        <end position="218"/>
    </location>
</feature>
<comment type="caution">
    <text evidence="7">The sequence shown here is derived from an EMBL/GenBank/DDBJ whole genome shotgun (WGS) entry which is preliminary data.</text>
</comment>
<dbReference type="OMA" id="IFEYVGP"/>
<dbReference type="RefSeq" id="XP_636298.1">
    <property type="nucleotide sequence ID" value="XM_631206.1"/>
</dbReference>
<dbReference type="InParanoid" id="Q54HP6"/>
<dbReference type="PANTHER" id="PTHR39535">
    <property type="entry name" value="SPORULATION-DELAYING PROTEIN SDPB"/>
    <property type="match status" value="1"/>
</dbReference>
<evidence type="ECO:0000313" key="8">
    <source>
        <dbReference type="Proteomes" id="UP000002195"/>
    </source>
</evidence>
<dbReference type="dictyBase" id="DDB_G0289311"/>
<feature type="transmembrane region" description="Helical" evidence="5">
    <location>
        <begin position="254"/>
        <end position="274"/>
    </location>
</feature>
<dbReference type="AlphaFoldDB" id="Q54HP6"/>